<dbReference type="InterPro" id="IPR046341">
    <property type="entry name" value="SET_dom_sf"/>
</dbReference>
<dbReference type="SUPFAM" id="SSF82199">
    <property type="entry name" value="SET domain"/>
    <property type="match status" value="1"/>
</dbReference>
<evidence type="ECO:0000313" key="2">
    <source>
        <dbReference type="EMBL" id="CAH0386895.1"/>
    </source>
</evidence>
<dbReference type="PANTHER" id="PTHR13271:SF151">
    <property type="entry name" value="SET DOMAIN-CONTAINING PROTEIN 4"/>
    <property type="match status" value="1"/>
</dbReference>
<dbReference type="PROSITE" id="PS50280">
    <property type="entry name" value="SET"/>
    <property type="match status" value="1"/>
</dbReference>
<dbReference type="Proteomes" id="UP001152759">
    <property type="component" value="Chromosome 3"/>
</dbReference>
<protein>
    <recommendedName>
        <fullName evidence="1">SET domain-containing protein</fullName>
    </recommendedName>
</protein>
<name>A0A9P0F0M7_BEMTA</name>
<keyword evidence="3" id="KW-1185">Reference proteome</keyword>
<accession>A0A9P0F0M7</accession>
<dbReference type="InterPro" id="IPR050600">
    <property type="entry name" value="SETD3_SETD6_MTase"/>
</dbReference>
<dbReference type="Pfam" id="PF00856">
    <property type="entry name" value="SET"/>
    <property type="match status" value="1"/>
</dbReference>
<gene>
    <name evidence="2" type="ORF">BEMITA_LOCUS5961</name>
</gene>
<dbReference type="AlphaFoldDB" id="A0A9P0F0M7"/>
<dbReference type="EMBL" id="OU963864">
    <property type="protein sequence ID" value="CAH0386895.1"/>
    <property type="molecule type" value="Genomic_DNA"/>
</dbReference>
<reference evidence="2" key="1">
    <citation type="submission" date="2021-12" db="EMBL/GenBank/DDBJ databases">
        <authorList>
            <person name="King R."/>
        </authorList>
    </citation>
    <scope>NUCLEOTIDE SEQUENCE</scope>
</reference>
<dbReference type="GO" id="GO:0016279">
    <property type="term" value="F:protein-lysine N-methyltransferase activity"/>
    <property type="evidence" value="ECO:0007669"/>
    <property type="project" value="InterPro"/>
</dbReference>
<dbReference type="PANTHER" id="PTHR13271">
    <property type="entry name" value="UNCHARACTERIZED PUTATIVE METHYLTRANSFERASE"/>
    <property type="match status" value="1"/>
</dbReference>
<evidence type="ECO:0000313" key="3">
    <source>
        <dbReference type="Proteomes" id="UP001152759"/>
    </source>
</evidence>
<feature type="domain" description="SET" evidence="1">
    <location>
        <begin position="42"/>
        <end position="269"/>
    </location>
</feature>
<sequence length="436" mass="50031">MGRTRRTRIKNKNVARDLNLSSDRDLVYFMQWMTRNGWSQLHKFQVSEFKNTGRGVLTKESVHVGDSLVKIPKKLLITLNSVSQSEHFTKFTDLSNRFSTQQLLAAFLVFQRHLAEKSFWYHYINSLPKTFPIPAFYNFSNDVPDFLSEEISKMLKKMREQYEHFLQSINKRLKCDHCNNSAGSIFDFESFKWAWCTVNSRAVYISPDCGGNLKFQLTDSNCLALAPYLDLFNHSNSAKVKAAVTSDGSYEITTLTDCKKFSQVFINYGQHSNLNLYLQYGFILESNINDVIPLSFPSIVQCTKKIYPNVLNSMNTYVNYISSHSLLKNPSLNLDGLSWSANVIIFILISSNRMNLKSIEFKVYSDDFDDEDLQLIKEIALILIEDKRTELGGFVNQLENQGGALSSGDQLLCHQTSINLIKEYLSILDKCESTFH</sequence>
<evidence type="ECO:0000259" key="1">
    <source>
        <dbReference type="PROSITE" id="PS50280"/>
    </source>
</evidence>
<proteinExistence type="predicted"/>
<organism evidence="2 3">
    <name type="scientific">Bemisia tabaci</name>
    <name type="common">Sweetpotato whitefly</name>
    <name type="synonym">Aleurodes tabaci</name>
    <dbReference type="NCBI Taxonomy" id="7038"/>
    <lineage>
        <taxon>Eukaryota</taxon>
        <taxon>Metazoa</taxon>
        <taxon>Ecdysozoa</taxon>
        <taxon>Arthropoda</taxon>
        <taxon>Hexapoda</taxon>
        <taxon>Insecta</taxon>
        <taxon>Pterygota</taxon>
        <taxon>Neoptera</taxon>
        <taxon>Paraneoptera</taxon>
        <taxon>Hemiptera</taxon>
        <taxon>Sternorrhyncha</taxon>
        <taxon>Aleyrodoidea</taxon>
        <taxon>Aleyrodidae</taxon>
        <taxon>Aleyrodinae</taxon>
        <taxon>Bemisia</taxon>
    </lineage>
</organism>
<dbReference type="InterPro" id="IPR001214">
    <property type="entry name" value="SET_dom"/>
</dbReference>
<dbReference type="Gene3D" id="3.90.1410.10">
    <property type="entry name" value="set domain protein methyltransferase, domain 1"/>
    <property type="match status" value="1"/>
</dbReference>
<dbReference type="InterPro" id="IPR044429">
    <property type="entry name" value="SETD4_SET"/>
</dbReference>
<dbReference type="CDD" id="cd19177">
    <property type="entry name" value="SET_SETD4"/>
    <property type="match status" value="1"/>
</dbReference>